<protein>
    <recommendedName>
        <fullName evidence="3">Cytochrome c domain-containing protein</fullName>
    </recommendedName>
</protein>
<accession>A0ABW4TVW8</accession>
<evidence type="ECO:0008006" key="3">
    <source>
        <dbReference type="Google" id="ProtNLM"/>
    </source>
</evidence>
<proteinExistence type="predicted"/>
<sequence length="80" mass="8643">MTAAAPRKTFTGRNVRAGCFVCHGSDAHWTSPNAQGLAARHHDATGHATWSDVYLTVRYGRDEPDARQLDIENAIAAHAA</sequence>
<organism evidence="1 2">
    <name type="scientific">Sphingomonas arantia</name>
    <dbReference type="NCBI Taxonomy" id="1460676"/>
    <lineage>
        <taxon>Bacteria</taxon>
        <taxon>Pseudomonadati</taxon>
        <taxon>Pseudomonadota</taxon>
        <taxon>Alphaproteobacteria</taxon>
        <taxon>Sphingomonadales</taxon>
        <taxon>Sphingomonadaceae</taxon>
        <taxon>Sphingomonas</taxon>
    </lineage>
</organism>
<reference evidence="2" key="1">
    <citation type="journal article" date="2019" name="Int. J. Syst. Evol. Microbiol.">
        <title>The Global Catalogue of Microorganisms (GCM) 10K type strain sequencing project: providing services to taxonomists for standard genome sequencing and annotation.</title>
        <authorList>
            <consortium name="The Broad Institute Genomics Platform"/>
            <consortium name="The Broad Institute Genome Sequencing Center for Infectious Disease"/>
            <person name="Wu L."/>
            <person name="Ma J."/>
        </authorList>
    </citation>
    <scope>NUCLEOTIDE SEQUENCE [LARGE SCALE GENOMIC DNA]</scope>
    <source>
        <strain evidence="2">CGMCC 1.12702</strain>
    </source>
</reference>
<name>A0ABW4TVW8_9SPHN</name>
<comment type="caution">
    <text evidence="1">The sequence shown here is derived from an EMBL/GenBank/DDBJ whole genome shotgun (WGS) entry which is preliminary data.</text>
</comment>
<dbReference type="EMBL" id="JBHUGS010000001">
    <property type="protein sequence ID" value="MFD1949914.1"/>
    <property type="molecule type" value="Genomic_DNA"/>
</dbReference>
<evidence type="ECO:0000313" key="1">
    <source>
        <dbReference type="EMBL" id="MFD1949914.1"/>
    </source>
</evidence>
<dbReference type="Proteomes" id="UP001597400">
    <property type="component" value="Unassembled WGS sequence"/>
</dbReference>
<evidence type="ECO:0000313" key="2">
    <source>
        <dbReference type="Proteomes" id="UP001597400"/>
    </source>
</evidence>
<dbReference type="InterPro" id="IPR036909">
    <property type="entry name" value="Cyt_c-like_dom_sf"/>
</dbReference>
<gene>
    <name evidence="1" type="ORF">ACFSGX_03910</name>
</gene>
<dbReference type="SUPFAM" id="SSF46626">
    <property type="entry name" value="Cytochrome c"/>
    <property type="match status" value="1"/>
</dbReference>
<keyword evidence="2" id="KW-1185">Reference proteome</keyword>